<keyword evidence="9 12" id="KW-1015">Disulfide bond</keyword>
<dbReference type="Pfam" id="PF06008">
    <property type="entry name" value="Laminin_I"/>
    <property type="match status" value="1"/>
</dbReference>
<feature type="disulfide bond" evidence="12">
    <location>
        <begin position="1514"/>
        <end position="1526"/>
    </location>
</feature>
<evidence type="ECO:0000313" key="21">
    <source>
        <dbReference type="Proteomes" id="UP001228049"/>
    </source>
</evidence>
<dbReference type="GO" id="GO:0030334">
    <property type="term" value="P:regulation of cell migration"/>
    <property type="evidence" value="ECO:0007669"/>
    <property type="project" value="InterPro"/>
</dbReference>
<dbReference type="GO" id="GO:0005576">
    <property type="term" value="C:extracellular region"/>
    <property type="evidence" value="ECO:0007669"/>
    <property type="project" value="UniProtKB-ARBA"/>
</dbReference>
<dbReference type="FunFam" id="2.10.25.10:FF:000034">
    <property type="entry name" value="Laminin subunit alpha 3"/>
    <property type="match status" value="1"/>
</dbReference>
<feature type="disulfide bond" evidence="12">
    <location>
        <begin position="614"/>
        <end position="626"/>
    </location>
</feature>
<dbReference type="PROSITE" id="PS51115">
    <property type="entry name" value="LAMININ_IVA"/>
    <property type="match status" value="1"/>
</dbReference>
<evidence type="ECO:0000256" key="12">
    <source>
        <dbReference type="PROSITE-ProRule" id="PRU00460"/>
    </source>
</evidence>
<dbReference type="GO" id="GO:0005201">
    <property type="term" value="F:extracellular matrix structural constituent"/>
    <property type="evidence" value="ECO:0007669"/>
    <property type="project" value="TreeGrafter"/>
</dbReference>
<evidence type="ECO:0000256" key="5">
    <source>
        <dbReference type="ARBA" id="ARBA00022737"/>
    </source>
</evidence>
<feature type="domain" description="Laminin EGF-like" evidence="17">
    <location>
        <begin position="463"/>
        <end position="506"/>
    </location>
</feature>
<evidence type="ECO:0000259" key="17">
    <source>
        <dbReference type="PROSITE" id="PS50027"/>
    </source>
</evidence>
<dbReference type="FunFam" id="2.10.25.10:FF:000209">
    <property type="entry name" value="Laminin subunit alpha 5"/>
    <property type="match status" value="1"/>
</dbReference>
<evidence type="ECO:0000259" key="19">
    <source>
        <dbReference type="PROSITE" id="PS51117"/>
    </source>
</evidence>
<feature type="domain" description="Laminin IV type A" evidence="18">
    <location>
        <begin position="1569"/>
        <end position="1749"/>
    </location>
</feature>
<evidence type="ECO:0000256" key="15">
    <source>
        <dbReference type="SAM" id="SignalP"/>
    </source>
</evidence>
<dbReference type="PROSITE" id="PS51117">
    <property type="entry name" value="LAMININ_NTER"/>
    <property type="match status" value="1"/>
</dbReference>
<dbReference type="InterPro" id="IPR002049">
    <property type="entry name" value="LE_dom"/>
</dbReference>
<dbReference type="FunFam" id="2.10.25.10:FF:000407">
    <property type="entry name" value="Laminin subunit alpha-3"/>
    <property type="match status" value="1"/>
</dbReference>
<feature type="domain" description="Laminin EGF-like" evidence="17">
    <location>
        <begin position="710"/>
        <end position="762"/>
    </location>
</feature>
<organism evidence="20 21">
    <name type="scientific">Dissostichus eleginoides</name>
    <name type="common">Patagonian toothfish</name>
    <name type="synonym">Dissostichus amissus</name>
    <dbReference type="NCBI Taxonomy" id="100907"/>
    <lineage>
        <taxon>Eukaryota</taxon>
        <taxon>Metazoa</taxon>
        <taxon>Chordata</taxon>
        <taxon>Craniata</taxon>
        <taxon>Vertebrata</taxon>
        <taxon>Euteleostomi</taxon>
        <taxon>Actinopterygii</taxon>
        <taxon>Neopterygii</taxon>
        <taxon>Teleostei</taxon>
        <taxon>Neoteleostei</taxon>
        <taxon>Acanthomorphata</taxon>
        <taxon>Eupercaria</taxon>
        <taxon>Perciformes</taxon>
        <taxon>Notothenioidei</taxon>
        <taxon>Nototheniidae</taxon>
        <taxon>Dissostichus</taxon>
    </lineage>
</organism>
<feature type="disulfide bond" evidence="12">
    <location>
        <begin position="1965"/>
        <end position="1974"/>
    </location>
</feature>
<evidence type="ECO:0000259" key="18">
    <source>
        <dbReference type="PROSITE" id="PS51115"/>
    </source>
</evidence>
<dbReference type="SMART" id="SM00281">
    <property type="entry name" value="LamB"/>
    <property type="match status" value="1"/>
</dbReference>
<evidence type="ECO:0000256" key="11">
    <source>
        <dbReference type="ARBA" id="ARBA00023292"/>
    </source>
</evidence>
<proteinExistence type="predicted"/>
<feature type="disulfide bond" evidence="12">
    <location>
        <begin position="482"/>
        <end position="491"/>
    </location>
</feature>
<dbReference type="InterPro" id="IPR009254">
    <property type="entry name" value="Laminin_aI"/>
</dbReference>
<dbReference type="EMBL" id="JASDAP010000026">
    <property type="protein sequence ID" value="KAK1879788.1"/>
    <property type="molecule type" value="Genomic_DNA"/>
</dbReference>
<dbReference type="InterPro" id="IPR009030">
    <property type="entry name" value="Growth_fac_rcpt_cys_sf"/>
</dbReference>
<keyword evidence="8 13" id="KW-0175">Coiled coil</keyword>
<dbReference type="Pfam" id="PF00052">
    <property type="entry name" value="Laminin_B"/>
    <property type="match status" value="1"/>
</dbReference>
<feature type="region of interest" description="Disordered" evidence="14">
    <location>
        <begin position="880"/>
        <end position="902"/>
    </location>
</feature>
<dbReference type="CDD" id="cd00110">
    <property type="entry name" value="LamG"/>
    <property type="match status" value="2"/>
</dbReference>
<evidence type="ECO:0000256" key="6">
    <source>
        <dbReference type="ARBA" id="ARBA00022869"/>
    </source>
</evidence>
<sequence>MARGMRGAHLLAVFFTFSVTLFRDADAQGTSGYSLSPAYFNLADVSSISATATCGQDENGTPRHELYCKLVGGLTYGLPSQNIPGQYCDYCNAIDPNKAHPVTNAIDGTERWWQSPPLSMGQGYNEVNVTLDLKQLFHVAYILLKFANSPRPDLWVLERSVDNGRTFTPWQYFAHSKRECIERFGKQPNARIVHDDDQICTTEYSRINPLENGEIVVSLVNGRPGSKNFTYSPVLRDFTKATNIRLRFLRTSTLLGHLISKAQRDPTVTRRVRNKLYDLTQSITIVSKTSASVEDAFAMGIHRCVVRVVTKTTQTADCSVSANTTPAVSHVTAAAQAFTRNHGASQPLTALMSVGSGLKCPPVSDIKALLWMPCYGIVESLSEELRGHSSYACQCFSHATDCYYDPEVEKKGASLDTFGRYDGGGVCINCQHNTAGMNCEQCLEGFYRPFGVPPESPTGCIPCRCDERTAAGCEMGSGRCICKPQLAGENCDRCADGYYYYPQCIPYPVYQTTTKSPAGPFVECVCDNRGTLYGVCDDSGRCLCRQSVEGERCDRCQPGYHSFPNCHPCACEGAGVTGRMCTPSGQCICFPNYAGNECDECAPGYYGYPDCAVCQCSPEGSYGSICDPLSGQCLCLPGVVGQQCDRCASGLRFPQCSAPISACNLSGTEVTDPQTGFCRCLPSVEGTLCDSCKPLYWNLASEPSRGCIECRCDVKGTLSGVGECEQKNGQCHCKPNACGLECETCKDGFYLLQKKNYVGCQGCQCDVGGAIGTACDDISGQCWCRKNVVSRQCTEPAPSYYFPSLHQLKFEVEDGTTPNARSVRFGFNPKEFPDFSWRGYAIMSPAQSEVRVTVHVDPKDEKQHLYRVVLRFTNPNGTSVTGSIKATNNRGTQGSDQSKEVIFPESPSPSFLTVPGEGFAEPFAMTPGTWTIHIRAEGVLLDYLVLLPRDYYEAPLLQEKITQPCTYLLPAHKDTNCLLYKHVSMDGFSSALGSQGFLSSRSGRRRRQARVRRPTPAHPEMAALNGRQSQLQLSLRVPRPGPYALVLEYASEVDTVQNVNILISGESGGQIPARANIYSCAYSFLCRSVAVDSSNKVTVLQLDHKTEVLLQTSTTSFLLYKVYAVPIEEFSLEYVEPKVLCVSTHGYFTEDSRDCVLRQFDKPASALILYAATDGQLSSAPAVSPQQGENEDWRRRRQTGVFPVCEPNSDGILLKFPQTEISFTPNVPLPGRYVVVVHYHQPEHTSFPVEVQVNAGREWKGSINASFCPAVSGCRAVVIADGRIALDFEPNSWQQPTISVIVPPKKTLTLDYIMLVPDSSYTPDLLKEKPLNKSADFIQQCRGEGFYIDPNTSPQFCRDSARSLVAAFNDGALPCNCDKSGSTGTTCEPIGGQCPCRQHVIGRQCTKCATGYYGFPYCRPCECGRRLCDEVTGICICPPQTVKPSCDVCQSQTFSYHPLLGCEGCECSPNGIQANAGPDCDRTTGQCSCKPRIAGRQCDRCAAGYYRFPDCVPCNCKLDGVTADICHPDTGRCLCKRNVAGVKCETCREGSFYFDPSNPHGCTSCFCFGATDQCQSSSKRRGKEEVTSVLNTASNTVVADIQELHPTAQTLHWVAPSSYLGDRVSSYGGFLTYQSKSFGIPSEGMTLMDRRPDVVLTGQDMTLIHMAQQVPLPDKPYQGRVQLLEGNWRHAVSSRPVSREELMTVLAALAGLRIRALYFTQTQRLSLGEVGLEGATETGTGGPGNTVEDCSCPYEYTGDSCQTLLCWTLIGLCCAGHRPRERGERTRYARHHERWTQRIEFPSLNDQGTQRIEFPSLNDQGTQRIEFPSLNDQGTQRIEYPSLNDEGTQGVQGRGQAVLFPNVNDGSSNYEIEKCAPGYYREGSGYFLGRCVRCECNGLADECEDKTGRCRNCQYNTAGDRCERCKEGYYGNAALRTCKMCPCPSSRNSFAIGCKEVFGGLECICRVGYSGDKCESCAPGYYGAPLTLGGSCRPCICNGNNCDSRTGVCKNTLEPKDTNTDEPCQDCDNCAQTLLNDLEKLDDEIGRIKTQLDNASASSSSQDRLKKLEKLVADTKIIVNNFNSAITNQKPKVNQLEDDESTLSDDIDSLRDKADKRAADADKALADVDKTDKRAKDLDAEIQNMLKKIQALLDQLKDTGTSGDKPPNEDLSQMLKDAQRMVKEMQDRNFTPQKTAAEKEKDAAKKLLENIKTNVSKQCDQNEVAAEKLRNDLKGFGAKLKDLDKALKEAVDLLKKTNFQNGLNAQALTDLKKRINDIQTERETVKDQMTLAENELQKTEDLVEMLYDSKTEYEQLAAQLDGAKTDLNKKVNDITKAAAKEDLVVRAEDHAKNLAKTAKELEDTVKSASGLTEVRDAKDAIDAYKNITDAINAAETAAKEAKSAADNALNNVKKENLKERAKDLKQNGEELLNDGKAAETDLQGVKEDITELKKRLAKADTKKKTLVKDLLDAQNQLNGIKRDDIGQMIDEAKRKAALANDTASKTMGTLNDIKEEMKKISVTPVDSNLGSVLDDVSKSVNDLLKTIPSLNDKISEVEDLTSQFSPISNISENIKYIKNLIELARDAANRITIPMMFKGNGHVELRAPNNLDDLKAYTALSLKLQRPSGRGDGARRRRQSIGNGDMFVMYLGNKDSSKNYIGMVLKNNQLYGVYKLNGVTHQIETDFITTSTSEPAKFDQVDLRRIYQDVEMSFTKVVTARPPGLTTEYKNRGEEGKNLLDISADDFVFYVGGYPDTFTPPPPLNYPKYTGCIEFSSFNDKIASLYNFQNAVEINKDSPCKRYVPPVVSFYYEGSGYGKAIIKSVTAALRIRMDVFIRSENSLLFYIEAEGNYFTVTVENGIVFLNSNLLAAPATNNIKVFPQSSWVEFFLIFKAQGEIEVRMKKEQVARATVEYDYKAFKEFYIGGAPTELREKYNITMQPFKGCMRNLKIGSDNEHLEEQVGISNGCPQDSLVSRKADFSLKSSLSAKLQGFSLADDEVTVSLGFKSTENQGLILQDKQLANGMNLKLENGHVILSFNNKIWKSNKVYNDGLWHYLTVTRRSGSVKLVIDDEDKGQEQSGSSSIPDTNGNIVLGKDTFKGCISNLYTRRPTNLYKAEDLSTFTASGNVKIDVCTADTLAQLMMDRASKKR</sequence>
<feature type="disulfide bond" evidence="12">
    <location>
        <begin position="569"/>
        <end position="581"/>
    </location>
</feature>
<feature type="domain" description="Laminin EGF-like" evidence="17">
    <location>
        <begin position="1941"/>
        <end position="1994"/>
    </location>
</feature>
<feature type="domain" description="Laminin EGF-like" evidence="17">
    <location>
        <begin position="614"/>
        <end position="665"/>
    </location>
</feature>
<dbReference type="GO" id="GO:0007411">
    <property type="term" value="P:axon guidance"/>
    <property type="evidence" value="ECO:0007669"/>
    <property type="project" value="TreeGrafter"/>
</dbReference>
<evidence type="ECO:0000313" key="20">
    <source>
        <dbReference type="EMBL" id="KAK1879788.1"/>
    </source>
</evidence>
<feature type="coiled-coil region" evidence="13">
    <location>
        <begin position="2093"/>
        <end position="2476"/>
    </location>
</feature>
<evidence type="ECO:0000256" key="9">
    <source>
        <dbReference type="ARBA" id="ARBA00023157"/>
    </source>
</evidence>
<feature type="compositionally biased region" description="Basic residues" evidence="14">
    <location>
        <begin position="1002"/>
        <end position="1015"/>
    </location>
</feature>
<dbReference type="GO" id="GO:0045995">
    <property type="term" value="P:regulation of embryonic development"/>
    <property type="evidence" value="ECO:0007669"/>
    <property type="project" value="InterPro"/>
</dbReference>
<dbReference type="PROSITE" id="PS50027">
    <property type="entry name" value="EGF_LAM_2"/>
    <property type="match status" value="10"/>
</dbReference>
<feature type="domain" description="Laminin EGF-like" evidence="17">
    <location>
        <begin position="524"/>
        <end position="568"/>
    </location>
</feature>
<feature type="disulfide bond" evidence="12">
    <location>
        <begin position="1396"/>
        <end position="1405"/>
    </location>
</feature>
<keyword evidence="5" id="KW-0677">Repeat</keyword>
<comment type="caution">
    <text evidence="20">The sequence shown here is derived from an EMBL/GenBank/DDBJ whole genome shotgun (WGS) entry which is preliminary data.</text>
</comment>
<dbReference type="Pfam" id="PF06009">
    <property type="entry name" value="Laminin_II"/>
    <property type="match status" value="1"/>
</dbReference>
<feature type="chain" id="PRO_5042055325" evidence="15">
    <location>
        <begin position="28"/>
        <end position="3152"/>
    </location>
</feature>
<feature type="compositionally biased region" description="Polar residues" evidence="14">
    <location>
        <begin position="880"/>
        <end position="896"/>
    </location>
</feature>
<feature type="disulfide bond" evidence="12">
    <location>
        <begin position="1516"/>
        <end position="1533"/>
    </location>
</feature>
<comment type="subcellular location">
    <subcellularLocation>
        <location evidence="1">Secreted</location>
        <location evidence="1">Extracellular space</location>
        <location evidence="1">Extracellular matrix</location>
        <location evidence="1">Basement membrane</location>
    </subcellularLocation>
</comment>
<feature type="disulfide bond" evidence="12">
    <location>
        <begin position="733"/>
        <end position="742"/>
    </location>
</feature>
<dbReference type="FunFam" id="2.10.25.10:FF:000130">
    <property type="entry name" value="Laminin subunit beta 1"/>
    <property type="match status" value="1"/>
</dbReference>
<feature type="domain" description="Laminin G" evidence="16">
    <location>
        <begin position="2809"/>
        <end position="2969"/>
    </location>
</feature>
<dbReference type="InterPro" id="IPR008211">
    <property type="entry name" value="Laminin_N"/>
</dbReference>
<dbReference type="Gene3D" id="2.10.25.10">
    <property type="entry name" value="Laminin"/>
    <property type="match status" value="13"/>
</dbReference>
<keyword evidence="10" id="KW-0325">Glycoprotein</keyword>
<reference evidence="20" key="1">
    <citation type="submission" date="2023-04" db="EMBL/GenBank/DDBJ databases">
        <title>Chromosome-level genome of Chaenocephalus aceratus.</title>
        <authorList>
            <person name="Park H."/>
        </authorList>
    </citation>
    <scope>NUCLEOTIDE SEQUENCE</scope>
    <source>
        <strain evidence="20">DE</strain>
        <tissue evidence="20">Muscle</tissue>
    </source>
</reference>
<evidence type="ECO:0000256" key="13">
    <source>
        <dbReference type="SAM" id="Coils"/>
    </source>
</evidence>
<dbReference type="CDD" id="cd00055">
    <property type="entry name" value="EGF_Lam"/>
    <property type="match status" value="13"/>
</dbReference>
<dbReference type="FunFam" id="2.10.25.10:FF:000069">
    <property type="entry name" value="Laminin subunit alpha 1"/>
    <property type="match status" value="1"/>
</dbReference>
<feature type="signal peptide" evidence="15">
    <location>
        <begin position="1"/>
        <end position="27"/>
    </location>
</feature>
<dbReference type="FunFam" id="2.10.25.10:FF:000083">
    <property type="entry name" value="Laminin subunit alpha"/>
    <property type="match status" value="2"/>
</dbReference>
<dbReference type="SMART" id="SM00136">
    <property type="entry name" value="LamNT"/>
    <property type="match status" value="1"/>
</dbReference>
<dbReference type="SUPFAM" id="SSF49899">
    <property type="entry name" value="Concanavalin A-like lectins/glucanases"/>
    <property type="match status" value="3"/>
</dbReference>
<dbReference type="InterPro" id="IPR050440">
    <property type="entry name" value="Laminin/Netrin_ECM"/>
</dbReference>
<feature type="disulfide bond" evidence="12">
    <location>
        <begin position="635"/>
        <end position="644"/>
    </location>
</feature>
<feature type="disulfide bond" evidence="12">
    <location>
        <begin position="524"/>
        <end position="536"/>
    </location>
</feature>
<dbReference type="InterPro" id="IPR000034">
    <property type="entry name" value="Laminin_IV"/>
</dbReference>
<dbReference type="PANTHER" id="PTHR10574">
    <property type="entry name" value="NETRIN/LAMININ-RELATED"/>
    <property type="match status" value="1"/>
</dbReference>
<feature type="domain" description="Laminin G" evidence="16">
    <location>
        <begin position="2978"/>
        <end position="3135"/>
    </location>
</feature>
<dbReference type="InterPro" id="IPR001791">
    <property type="entry name" value="Laminin_G"/>
</dbReference>
<evidence type="ECO:0000256" key="14">
    <source>
        <dbReference type="SAM" id="MobiDB-lite"/>
    </source>
</evidence>
<keyword evidence="4 15" id="KW-0732">Signal</keyword>
<dbReference type="GO" id="GO:0007155">
    <property type="term" value="P:cell adhesion"/>
    <property type="evidence" value="ECO:0007669"/>
    <property type="project" value="UniProtKB-KW"/>
</dbReference>
<evidence type="ECO:0000256" key="1">
    <source>
        <dbReference type="ARBA" id="ARBA00004302"/>
    </source>
</evidence>
<feature type="domain" description="Laminin EGF-like" evidence="17">
    <location>
        <begin position="1375"/>
        <end position="1420"/>
    </location>
</feature>
<dbReference type="GO" id="GO:0030155">
    <property type="term" value="P:regulation of cell adhesion"/>
    <property type="evidence" value="ECO:0007669"/>
    <property type="project" value="InterPro"/>
</dbReference>
<feature type="disulfide bond" evidence="12">
    <location>
        <begin position="1377"/>
        <end position="1394"/>
    </location>
</feature>
<feature type="domain" description="Laminin EGF-like" evidence="17">
    <location>
        <begin position="569"/>
        <end position="613"/>
    </location>
</feature>
<dbReference type="GO" id="GO:0009887">
    <property type="term" value="P:animal organ morphogenesis"/>
    <property type="evidence" value="ECO:0007669"/>
    <property type="project" value="TreeGrafter"/>
</dbReference>
<comment type="caution">
    <text evidence="12">Lacks conserved residue(s) required for the propagation of feature annotation.</text>
</comment>
<feature type="disulfide bond" evidence="12">
    <location>
        <begin position="589"/>
        <end position="598"/>
    </location>
</feature>
<dbReference type="Proteomes" id="UP001228049">
    <property type="component" value="Unassembled WGS sequence"/>
</dbReference>
<keyword evidence="7" id="KW-0130">Cell adhesion</keyword>
<feature type="domain" description="Laminin N-terminal" evidence="19">
    <location>
        <begin position="31"/>
        <end position="284"/>
    </location>
</feature>
<feature type="coiled-coil region" evidence="13">
    <location>
        <begin position="2031"/>
        <end position="2058"/>
    </location>
</feature>
<evidence type="ECO:0000259" key="16">
    <source>
        <dbReference type="PROSITE" id="PS50025"/>
    </source>
</evidence>
<dbReference type="Pfam" id="PF00055">
    <property type="entry name" value="Laminin_N"/>
    <property type="match status" value="1"/>
</dbReference>
<feature type="disulfide bond" evidence="12">
    <location>
        <begin position="1375"/>
        <end position="1387"/>
    </location>
</feature>
<feature type="disulfide bond" evidence="12">
    <location>
        <begin position="616"/>
        <end position="633"/>
    </location>
</feature>
<evidence type="ECO:0000256" key="7">
    <source>
        <dbReference type="ARBA" id="ARBA00022889"/>
    </source>
</evidence>
<evidence type="ECO:0000256" key="4">
    <source>
        <dbReference type="ARBA" id="ARBA00022729"/>
    </source>
</evidence>
<dbReference type="FunFam" id="2.10.25.10:FF:000011">
    <property type="entry name" value="Cadherin EGF LAG seven-pass G-type receptor"/>
    <property type="match status" value="1"/>
</dbReference>
<keyword evidence="2" id="KW-0964">Secreted</keyword>
<dbReference type="InterPro" id="IPR000742">
    <property type="entry name" value="EGF"/>
</dbReference>
<dbReference type="PROSITE" id="PS01248">
    <property type="entry name" value="EGF_LAM_1"/>
    <property type="match status" value="6"/>
</dbReference>
<dbReference type="GO" id="GO:0005102">
    <property type="term" value="F:signaling receptor binding"/>
    <property type="evidence" value="ECO:0007669"/>
    <property type="project" value="InterPro"/>
</dbReference>
<feature type="disulfide bond" evidence="12">
    <location>
        <begin position="1913"/>
        <end position="1922"/>
    </location>
</feature>
<dbReference type="Pfam" id="PF24973">
    <property type="entry name" value="EGF_LMN_ATRN"/>
    <property type="match status" value="1"/>
</dbReference>
<dbReference type="PROSITE" id="PS00022">
    <property type="entry name" value="EGF_1"/>
    <property type="match status" value="1"/>
</dbReference>
<evidence type="ECO:0000256" key="10">
    <source>
        <dbReference type="ARBA" id="ARBA00023180"/>
    </source>
</evidence>
<feature type="domain" description="Laminin EGF-like" evidence="17">
    <location>
        <begin position="1894"/>
        <end position="1940"/>
    </location>
</feature>
<feature type="domain" description="Laminin EGF-like" evidence="17">
    <location>
        <begin position="1465"/>
        <end position="1513"/>
    </location>
</feature>
<name>A0AAD9BE77_DISEL</name>
<feature type="disulfide bond" evidence="12">
    <location>
        <begin position="1535"/>
        <end position="1544"/>
    </location>
</feature>
<dbReference type="PANTHER" id="PTHR10574:SF406">
    <property type="entry name" value="LAMININ SUBUNIT ALPHA 5"/>
    <property type="match status" value="1"/>
</dbReference>
<evidence type="ECO:0000256" key="8">
    <source>
        <dbReference type="ARBA" id="ARBA00023054"/>
    </source>
</evidence>
<feature type="disulfide bond" evidence="12">
    <location>
        <begin position="1489"/>
        <end position="1498"/>
    </location>
</feature>
<dbReference type="PROSITE" id="PS50025">
    <property type="entry name" value="LAM_G_DOMAIN"/>
    <property type="match status" value="2"/>
</dbReference>
<dbReference type="FunFam" id="2.10.25.10:FF:000090">
    <property type="entry name" value="laminin subunit alpha"/>
    <property type="match status" value="1"/>
</dbReference>
<dbReference type="GO" id="GO:0005604">
    <property type="term" value="C:basement membrane"/>
    <property type="evidence" value="ECO:0007669"/>
    <property type="project" value="UniProtKB-SubCell"/>
</dbReference>
<keyword evidence="6" id="KW-0084">Basement membrane</keyword>
<dbReference type="Gene3D" id="2.60.120.200">
    <property type="match status" value="3"/>
</dbReference>
<dbReference type="SUPFAM" id="SSF57184">
    <property type="entry name" value="Growth factor receptor domain"/>
    <property type="match status" value="1"/>
</dbReference>
<feature type="disulfide bond" evidence="12">
    <location>
        <begin position="544"/>
        <end position="553"/>
    </location>
</feature>
<dbReference type="InterPro" id="IPR013320">
    <property type="entry name" value="ConA-like_dom_sf"/>
</dbReference>
<dbReference type="SMART" id="SM00282">
    <property type="entry name" value="LamG"/>
    <property type="match status" value="2"/>
</dbReference>
<feature type="region of interest" description="Disordered" evidence="14">
    <location>
        <begin position="997"/>
        <end position="1027"/>
    </location>
</feature>
<dbReference type="InterPro" id="IPR056863">
    <property type="entry name" value="LMN_ATRN_NET-like_EGF"/>
</dbReference>
<dbReference type="SMART" id="SM00181">
    <property type="entry name" value="EGF"/>
    <property type="match status" value="9"/>
</dbReference>
<dbReference type="Pfam" id="PF00053">
    <property type="entry name" value="EGF_laminin"/>
    <property type="match status" value="12"/>
</dbReference>
<dbReference type="Gene3D" id="2.60.120.260">
    <property type="entry name" value="Galactose-binding domain-like"/>
    <property type="match status" value="1"/>
</dbReference>
<dbReference type="SUPFAM" id="SSF57196">
    <property type="entry name" value="EGF/Laminin"/>
    <property type="match status" value="11"/>
</dbReference>
<dbReference type="GO" id="GO:0009888">
    <property type="term" value="P:tissue development"/>
    <property type="evidence" value="ECO:0007669"/>
    <property type="project" value="TreeGrafter"/>
</dbReference>
<dbReference type="InterPro" id="IPR010307">
    <property type="entry name" value="Laminin_dom_II"/>
</dbReference>
<feature type="domain" description="Laminin EGF-like" evidence="17">
    <location>
        <begin position="1514"/>
        <end position="1564"/>
    </location>
</feature>
<keyword evidence="21" id="KW-1185">Reference proteome</keyword>
<keyword evidence="11 12" id="KW-0424">Laminin EGF-like domain</keyword>
<keyword evidence="3" id="KW-0272">Extracellular matrix</keyword>
<dbReference type="PRINTS" id="PR00011">
    <property type="entry name" value="EGFLAMININ"/>
</dbReference>
<evidence type="ECO:0000256" key="2">
    <source>
        <dbReference type="ARBA" id="ARBA00022525"/>
    </source>
</evidence>
<protein>
    <submittedName>
        <fullName evidence="20">Laminin subunit alpha-5</fullName>
    </submittedName>
</protein>
<gene>
    <name evidence="20" type="ORF">KUDE01_027905</name>
</gene>
<accession>A0AAD9BE77</accession>
<evidence type="ECO:0000256" key="3">
    <source>
        <dbReference type="ARBA" id="ARBA00022530"/>
    </source>
</evidence>
<dbReference type="SMART" id="SM00180">
    <property type="entry name" value="EGF_Lam"/>
    <property type="match status" value="14"/>
</dbReference>
<dbReference type="Pfam" id="PF02210">
    <property type="entry name" value="Laminin_G_2"/>
    <property type="match status" value="2"/>
</dbReference>